<evidence type="ECO:0000256" key="6">
    <source>
        <dbReference type="PROSITE-ProRule" id="PRU01355"/>
    </source>
</evidence>
<evidence type="ECO:0000256" key="1">
    <source>
        <dbReference type="ARBA" id="ARBA00008139"/>
    </source>
</evidence>
<feature type="glycosylation site" description="N-linked (GlcNAc...) asparagine" evidence="5">
    <location>
        <position position="71"/>
    </location>
</feature>
<dbReference type="EMBL" id="JAZDUA010000010">
    <property type="protein sequence ID" value="KAK7873705.1"/>
    <property type="molecule type" value="Genomic_DNA"/>
</dbReference>
<keyword evidence="2 8" id="KW-0732">Signal</keyword>
<proteinExistence type="inferred from homology"/>
<name>A0AAN9ZHZ8_9ORTH</name>
<evidence type="ECO:0000256" key="3">
    <source>
        <dbReference type="ARBA" id="ARBA00023157"/>
    </source>
</evidence>
<sequence>MATVLLLAVAAGDLTDTTLQSPKESPPTPSAQRADLQQLEQQARAFLQQYDREAARRLNDYELAAWAYDSNLTEHNQQQKLKASAALAAFSKKQWRRATAFPWQEFSDPETRRQLKKLAVLGTAALPPPRYDEVSHNHELPLAWYD</sequence>
<dbReference type="PANTHER" id="PTHR10514:SF44">
    <property type="entry name" value="ANGIOTENSIN-CONVERTING ENZYME-RELATED"/>
    <property type="match status" value="1"/>
</dbReference>
<keyword evidence="10" id="KW-1185">Reference proteome</keyword>
<dbReference type="PROSITE" id="PS52011">
    <property type="entry name" value="PEPTIDASE_M2"/>
    <property type="match status" value="1"/>
</dbReference>
<dbReference type="AlphaFoldDB" id="A0AAN9ZHZ8"/>
<dbReference type="SUPFAM" id="SSF55486">
    <property type="entry name" value="Metalloproteases ('zincins'), catalytic domain"/>
    <property type="match status" value="1"/>
</dbReference>
<dbReference type="GO" id="GO:0005886">
    <property type="term" value="C:plasma membrane"/>
    <property type="evidence" value="ECO:0007669"/>
    <property type="project" value="TreeGrafter"/>
</dbReference>
<gene>
    <name evidence="9" type="ORF">R5R35_013237</name>
</gene>
<evidence type="ECO:0000256" key="8">
    <source>
        <dbReference type="SAM" id="SignalP"/>
    </source>
</evidence>
<evidence type="ECO:0000256" key="5">
    <source>
        <dbReference type="PIRSR" id="PIRSR601548-10"/>
    </source>
</evidence>
<keyword evidence="4 5" id="KW-0325">Glycoprotein</keyword>
<accession>A0AAN9ZHZ8</accession>
<feature type="region of interest" description="Disordered" evidence="7">
    <location>
        <begin position="16"/>
        <end position="35"/>
    </location>
</feature>
<keyword evidence="3" id="KW-1015">Disulfide bond</keyword>
<evidence type="ECO:0000313" key="10">
    <source>
        <dbReference type="Proteomes" id="UP001378592"/>
    </source>
</evidence>
<reference evidence="9 10" key="1">
    <citation type="submission" date="2024-03" db="EMBL/GenBank/DDBJ databases">
        <title>The genome assembly and annotation of the cricket Gryllus longicercus Weissman &amp; Gray.</title>
        <authorList>
            <person name="Szrajer S."/>
            <person name="Gray D."/>
            <person name="Ylla G."/>
        </authorList>
    </citation>
    <scope>NUCLEOTIDE SEQUENCE [LARGE SCALE GENOMIC DNA]</scope>
    <source>
        <strain evidence="9">DAG 2021-001</strain>
        <tissue evidence="9">Whole body minus gut</tissue>
    </source>
</reference>
<dbReference type="InterPro" id="IPR001548">
    <property type="entry name" value="Peptidase_M2"/>
</dbReference>
<comment type="caution">
    <text evidence="9">The sequence shown here is derived from an EMBL/GenBank/DDBJ whole genome shotgun (WGS) entry which is preliminary data.</text>
</comment>
<dbReference type="GO" id="GO:0005615">
    <property type="term" value="C:extracellular space"/>
    <property type="evidence" value="ECO:0007669"/>
    <property type="project" value="TreeGrafter"/>
</dbReference>
<evidence type="ECO:0000256" key="4">
    <source>
        <dbReference type="ARBA" id="ARBA00023180"/>
    </source>
</evidence>
<protein>
    <submittedName>
        <fullName evidence="9">Uncharacterized protein</fullName>
    </submittedName>
</protein>
<comment type="similarity">
    <text evidence="1 6">Belongs to the peptidase M2 family.</text>
</comment>
<dbReference type="Proteomes" id="UP001378592">
    <property type="component" value="Unassembled WGS sequence"/>
</dbReference>
<dbReference type="GO" id="GO:0008241">
    <property type="term" value="F:peptidyl-dipeptidase activity"/>
    <property type="evidence" value="ECO:0007669"/>
    <property type="project" value="InterPro"/>
</dbReference>
<organism evidence="9 10">
    <name type="scientific">Gryllus longicercus</name>
    <dbReference type="NCBI Taxonomy" id="2509291"/>
    <lineage>
        <taxon>Eukaryota</taxon>
        <taxon>Metazoa</taxon>
        <taxon>Ecdysozoa</taxon>
        <taxon>Arthropoda</taxon>
        <taxon>Hexapoda</taxon>
        <taxon>Insecta</taxon>
        <taxon>Pterygota</taxon>
        <taxon>Neoptera</taxon>
        <taxon>Polyneoptera</taxon>
        <taxon>Orthoptera</taxon>
        <taxon>Ensifera</taxon>
        <taxon>Gryllidea</taxon>
        <taxon>Grylloidea</taxon>
        <taxon>Gryllidae</taxon>
        <taxon>Gryllinae</taxon>
        <taxon>Gryllus</taxon>
    </lineage>
</organism>
<evidence type="ECO:0000256" key="2">
    <source>
        <dbReference type="ARBA" id="ARBA00022729"/>
    </source>
</evidence>
<comment type="caution">
    <text evidence="6">Lacks conserved residue(s) required for the propagation of feature annotation.</text>
</comment>
<dbReference type="PANTHER" id="PTHR10514">
    <property type="entry name" value="ANGIOTENSIN-CONVERTING ENZYME"/>
    <property type="match status" value="1"/>
</dbReference>
<dbReference type="GO" id="GO:0006508">
    <property type="term" value="P:proteolysis"/>
    <property type="evidence" value="ECO:0007669"/>
    <property type="project" value="InterPro"/>
</dbReference>
<evidence type="ECO:0000256" key="7">
    <source>
        <dbReference type="SAM" id="MobiDB-lite"/>
    </source>
</evidence>
<dbReference type="Pfam" id="PF01401">
    <property type="entry name" value="Peptidase_M2"/>
    <property type="match status" value="1"/>
</dbReference>
<evidence type="ECO:0000313" key="9">
    <source>
        <dbReference type="EMBL" id="KAK7873705.1"/>
    </source>
</evidence>
<feature type="chain" id="PRO_5043053025" evidence="8">
    <location>
        <begin position="21"/>
        <end position="146"/>
    </location>
</feature>
<dbReference type="GO" id="GO:0008237">
    <property type="term" value="F:metallopeptidase activity"/>
    <property type="evidence" value="ECO:0007669"/>
    <property type="project" value="InterPro"/>
</dbReference>
<feature type="signal peptide" evidence="8">
    <location>
        <begin position="1"/>
        <end position="20"/>
    </location>
</feature>